<sequence>MGRDQEGKTPHISALTSGSPYFPHLRQDRERKRELGYRERKLGIKLKVSRRSHWPSRDAIAREVVLTLKNVLPDLLSEALKKNKEEEEKNHEEKVYDSDEDEYTSRFNKLAQLVPHLVETEERLIKYYVYDDYANDDPVPEALKRKWENPSKGNGRGTFATEAKKPRIDEYETYMKCGRKHRGECKAGSTMCYKCGKAGHYSKDCLRDQKLCANNFSRKLDCSIDNLVKALSVETAVGRNSGVFQVTEDCMIEIEGHTFPSRLFLLTLGGFDIVLAMDWFAANEAQIICKRKMIHLKATDSSPITVYGD</sequence>
<reference evidence="2" key="1">
    <citation type="journal article" date="2022" name="Mol. Ecol. Resour.">
        <title>The genomes of chicory, endive, great burdock and yacon provide insights into Asteraceae palaeo-polyploidization history and plant inulin production.</title>
        <authorList>
            <person name="Fan W."/>
            <person name="Wang S."/>
            <person name="Wang H."/>
            <person name="Wang A."/>
            <person name="Jiang F."/>
            <person name="Liu H."/>
            <person name="Zhao H."/>
            <person name="Xu D."/>
            <person name="Zhang Y."/>
        </authorList>
    </citation>
    <scope>NUCLEOTIDE SEQUENCE [LARGE SCALE GENOMIC DNA]</scope>
    <source>
        <strain evidence="2">cv. Yunnan</strain>
    </source>
</reference>
<dbReference type="EMBL" id="CM042020">
    <property type="protein sequence ID" value="KAI3822214.1"/>
    <property type="molecule type" value="Genomic_DNA"/>
</dbReference>
<evidence type="ECO:0000313" key="1">
    <source>
        <dbReference type="EMBL" id="KAI3822214.1"/>
    </source>
</evidence>
<comment type="caution">
    <text evidence="1">The sequence shown here is derived from an EMBL/GenBank/DDBJ whole genome shotgun (WGS) entry which is preliminary data.</text>
</comment>
<gene>
    <name evidence="1" type="ORF">L1987_09800</name>
</gene>
<dbReference type="Proteomes" id="UP001056120">
    <property type="component" value="Linkage Group LG03"/>
</dbReference>
<organism evidence="1 2">
    <name type="scientific">Smallanthus sonchifolius</name>
    <dbReference type="NCBI Taxonomy" id="185202"/>
    <lineage>
        <taxon>Eukaryota</taxon>
        <taxon>Viridiplantae</taxon>
        <taxon>Streptophyta</taxon>
        <taxon>Embryophyta</taxon>
        <taxon>Tracheophyta</taxon>
        <taxon>Spermatophyta</taxon>
        <taxon>Magnoliopsida</taxon>
        <taxon>eudicotyledons</taxon>
        <taxon>Gunneridae</taxon>
        <taxon>Pentapetalae</taxon>
        <taxon>asterids</taxon>
        <taxon>campanulids</taxon>
        <taxon>Asterales</taxon>
        <taxon>Asteraceae</taxon>
        <taxon>Asteroideae</taxon>
        <taxon>Heliantheae alliance</taxon>
        <taxon>Millerieae</taxon>
        <taxon>Smallanthus</taxon>
    </lineage>
</organism>
<keyword evidence="2" id="KW-1185">Reference proteome</keyword>
<proteinExistence type="predicted"/>
<reference evidence="1 2" key="2">
    <citation type="journal article" date="2022" name="Mol. Ecol. Resour.">
        <title>The genomes of chicory, endive, great burdock and yacon provide insights into Asteraceae paleo-polyploidization history and plant inulin production.</title>
        <authorList>
            <person name="Fan W."/>
            <person name="Wang S."/>
            <person name="Wang H."/>
            <person name="Wang A."/>
            <person name="Jiang F."/>
            <person name="Liu H."/>
            <person name="Zhao H."/>
            <person name="Xu D."/>
            <person name="Zhang Y."/>
        </authorList>
    </citation>
    <scope>NUCLEOTIDE SEQUENCE [LARGE SCALE GENOMIC DNA]</scope>
    <source>
        <strain evidence="2">cv. Yunnan</strain>
        <tissue evidence="1">Leaves</tissue>
    </source>
</reference>
<evidence type="ECO:0000313" key="2">
    <source>
        <dbReference type="Proteomes" id="UP001056120"/>
    </source>
</evidence>
<protein>
    <submittedName>
        <fullName evidence="1">Uncharacterized protein</fullName>
    </submittedName>
</protein>
<name>A0ACB9JQP9_9ASTR</name>
<accession>A0ACB9JQP9</accession>